<dbReference type="Pfam" id="PF25975">
    <property type="entry name" value="CzcB_C"/>
    <property type="match status" value="1"/>
</dbReference>
<dbReference type="GO" id="GO:0046914">
    <property type="term" value="F:transition metal ion binding"/>
    <property type="evidence" value="ECO:0007669"/>
    <property type="project" value="TreeGrafter"/>
</dbReference>
<dbReference type="InterPro" id="IPR058792">
    <property type="entry name" value="Beta-barrel_RND_2"/>
</dbReference>
<dbReference type="GO" id="GO:0016020">
    <property type="term" value="C:membrane"/>
    <property type="evidence" value="ECO:0007669"/>
    <property type="project" value="InterPro"/>
</dbReference>
<dbReference type="PANTHER" id="PTHR30097:SF15">
    <property type="entry name" value="CATION EFFLUX SYSTEM PROTEIN CUSB"/>
    <property type="match status" value="1"/>
</dbReference>
<evidence type="ECO:0000313" key="8">
    <source>
        <dbReference type="EMBL" id="KKN59338.1"/>
    </source>
</evidence>
<dbReference type="PANTHER" id="PTHR30097">
    <property type="entry name" value="CATION EFFLUX SYSTEM PROTEIN CUSB"/>
    <property type="match status" value="1"/>
</dbReference>
<proteinExistence type="inferred from homology"/>
<feature type="domain" description="CusB-like three alpha-helical bundle" evidence="4">
    <location>
        <begin position="160"/>
        <end position="207"/>
    </location>
</feature>
<dbReference type="Pfam" id="PF25869">
    <property type="entry name" value="3HB_CusB"/>
    <property type="match status" value="1"/>
</dbReference>
<accession>A0A0F9V0I4</accession>
<comment type="similarity">
    <text evidence="1">Belongs to the membrane fusion protein (MFP) (TC 8.A.1) family.</text>
</comment>
<reference evidence="8" key="1">
    <citation type="journal article" date="2015" name="Nature">
        <title>Complex archaea that bridge the gap between prokaryotes and eukaryotes.</title>
        <authorList>
            <person name="Spang A."/>
            <person name="Saw J.H."/>
            <person name="Jorgensen S.L."/>
            <person name="Zaremba-Niedzwiedzka K."/>
            <person name="Martijn J."/>
            <person name="Lind A.E."/>
            <person name="van Eijk R."/>
            <person name="Schleper C."/>
            <person name="Guy L."/>
            <person name="Ettema T.J."/>
        </authorList>
    </citation>
    <scope>NUCLEOTIDE SEQUENCE</scope>
</reference>
<sequence length="485" mass="52676">MTFRIKRLALLIGLPMFLTSVAVTSITVLASSAQAQSADQSEKEVLYWYDPMYPQQRFDAPGPSPFMDMDLVPRYAEEGAGSASMLIDPSVTQNLGMRVTPVTREAISQTVKASGTLGYDERDVAIVQTRSAGFVEKVYDLAPEDVIPENAPLADLFFPEWSAAQEEYLALRGMGEPQLLAAARNRLRLAGMPDEHITALERSGKASSSWTITSPISGVLRSLDVREGMTLPAGASLARINGLEKVWLDVAVPEAQVSNLKVGQKVEAILPAYPGEILGAVIEAILPQANLESRTVRVRVVLPNPDQLLRPGMTADVTLSRDEEVALVVPTEALIRTGRRTLVMLSEDEGRFRPVEVRVGRETDFKTEVLSGLDEGQRVVASGQFLLDSEASLRGLTTKPEQSPVNTMPALHEAEGTIVGIEDDKVNLSHGPFKTLNMPGMTMAFPIADPVLLKGLKEGNRVRIGVSESDEGLVIERIEQLGDQP</sequence>
<dbReference type="Pfam" id="PF25954">
    <property type="entry name" value="Beta-barrel_RND_2"/>
    <property type="match status" value="1"/>
</dbReference>
<dbReference type="InterPro" id="IPR058790">
    <property type="entry name" value="BSH_CusB"/>
</dbReference>
<dbReference type="Pfam" id="PF25919">
    <property type="entry name" value="BSH_CusB"/>
    <property type="match status" value="1"/>
</dbReference>
<dbReference type="GO" id="GO:0030288">
    <property type="term" value="C:outer membrane-bounded periplasmic space"/>
    <property type="evidence" value="ECO:0007669"/>
    <property type="project" value="TreeGrafter"/>
</dbReference>
<dbReference type="GO" id="GO:0022857">
    <property type="term" value="F:transmembrane transporter activity"/>
    <property type="evidence" value="ECO:0007669"/>
    <property type="project" value="InterPro"/>
</dbReference>
<feature type="domain" description="Heavy metal binding" evidence="3">
    <location>
        <begin position="47"/>
        <end position="73"/>
    </location>
</feature>
<evidence type="ECO:0000259" key="3">
    <source>
        <dbReference type="Pfam" id="PF19335"/>
    </source>
</evidence>
<keyword evidence="2" id="KW-0813">Transport</keyword>
<dbReference type="Gene3D" id="2.40.30.170">
    <property type="match status" value="1"/>
</dbReference>
<feature type="domain" description="CusB-like barrel-sandwich hybrid" evidence="5">
    <location>
        <begin position="124"/>
        <end position="241"/>
    </location>
</feature>
<dbReference type="InterPro" id="IPR021647">
    <property type="entry name" value="CusF_Ec"/>
</dbReference>
<dbReference type="Pfam" id="PF19335">
    <property type="entry name" value="HMBD"/>
    <property type="match status" value="1"/>
</dbReference>
<dbReference type="EMBL" id="LAZR01000730">
    <property type="protein sequence ID" value="KKN59338.1"/>
    <property type="molecule type" value="Genomic_DNA"/>
</dbReference>
<dbReference type="InterPro" id="IPR051909">
    <property type="entry name" value="MFP_Cation_Efflux"/>
</dbReference>
<organism evidence="8">
    <name type="scientific">marine sediment metagenome</name>
    <dbReference type="NCBI Taxonomy" id="412755"/>
    <lineage>
        <taxon>unclassified sequences</taxon>
        <taxon>metagenomes</taxon>
        <taxon>ecological metagenomes</taxon>
    </lineage>
</organism>
<dbReference type="Gene3D" id="6.10.140.730">
    <property type="match status" value="1"/>
</dbReference>
<dbReference type="InterPro" id="IPR058791">
    <property type="entry name" value="3HB_CusB"/>
</dbReference>
<dbReference type="InterPro" id="IPR045800">
    <property type="entry name" value="HMBD"/>
</dbReference>
<evidence type="ECO:0000259" key="5">
    <source>
        <dbReference type="Pfam" id="PF25919"/>
    </source>
</evidence>
<dbReference type="GO" id="GO:0015679">
    <property type="term" value="P:plasma membrane copper ion transport"/>
    <property type="evidence" value="ECO:0007669"/>
    <property type="project" value="TreeGrafter"/>
</dbReference>
<evidence type="ECO:0000256" key="2">
    <source>
        <dbReference type="ARBA" id="ARBA00022448"/>
    </source>
</evidence>
<evidence type="ECO:0000259" key="4">
    <source>
        <dbReference type="Pfam" id="PF25869"/>
    </source>
</evidence>
<dbReference type="Gene3D" id="2.40.50.320">
    <property type="entry name" value="Copper binding periplasmic protein CusF"/>
    <property type="match status" value="1"/>
</dbReference>
<dbReference type="FunFam" id="2.40.30.170:FF:000010">
    <property type="entry name" value="Efflux RND transporter periplasmic adaptor subunit"/>
    <property type="match status" value="1"/>
</dbReference>
<dbReference type="InterPro" id="IPR006143">
    <property type="entry name" value="RND_pump_MFP"/>
</dbReference>
<dbReference type="Gene3D" id="2.40.420.20">
    <property type="match status" value="1"/>
</dbReference>
<gene>
    <name evidence="8" type="ORF">LCGC14_0543210</name>
</gene>
<dbReference type="InterPro" id="IPR058649">
    <property type="entry name" value="CzcB_C"/>
</dbReference>
<dbReference type="SUPFAM" id="SSF111369">
    <property type="entry name" value="HlyD-like secretion proteins"/>
    <property type="match status" value="1"/>
</dbReference>
<dbReference type="AlphaFoldDB" id="A0A0F9V0I4"/>
<dbReference type="InterPro" id="IPR042230">
    <property type="entry name" value="CusF_sf"/>
</dbReference>
<name>A0A0F9V0I4_9ZZZZ</name>
<comment type="caution">
    <text evidence="8">The sequence shown here is derived from an EMBL/GenBank/DDBJ whole genome shotgun (WGS) entry which is preliminary data.</text>
</comment>
<evidence type="ECO:0000259" key="6">
    <source>
        <dbReference type="Pfam" id="PF25954"/>
    </source>
</evidence>
<feature type="domain" description="CusB-like beta-barrel" evidence="6">
    <location>
        <begin position="245"/>
        <end position="321"/>
    </location>
</feature>
<dbReference type="GO" id="GO:0060003">
    <property type="term" value="P:copper ion export"/>
    <property type="evidence" value="ECO:0007669"/>
    <property type="project" value="TreeGrafter"/>
</dbReference>
<protein>
    <submittedName>
        <fullName evidence="8">Uncharacterized protein</fullName>
    </submittedName>
</protein>
<evidence type="ECO:0000256" key="1">
    <source>
        <dbReference type="ARBA" id="ARBA00009477"/>
    </source>
</evidence>
<dbReference type="NCBIfam" id="TIGR01730">
    <property type="entry name" value="RND_mfp"/>
    <property type="match status" value="1"/>
</dbReference>
<evidence type="ECO:0000259" key="7">
    <source>
        <dbReference type="Pfam" id="PF25975"/>
    </source>
</evidence>
<feature type="domain" description="CzcB-like C-terminal circularly permuted SH3-like" evidence="7">
    <location>
        <begin position="328"/>
        <end position="387"/>
    </location>
</feature>
<dbReference type="Pfam" id="PF11604">
    <property type="entry name" value="CusF_Ec"/>
    <property type="match status" value="1"/>
</dbReference>